<accession>A0A1F5PJV6</accession>
<evidence type="ECO:0000313" key="1">
    <source>
        <dbReference type="EMBL" id="OGE90223.1"/>
    </source>
</evidence>
<dbReference type="EMBL" id="MFEY01000007">
    <property type="protein sequence ID" value="OGE90223.1"/>
    <property type="molecule type" value="Genomic_DNA"/>
</dbReference>
<organism evidence="1 2">
    <name type="scientific">Candidatus Doudnabacteria bacterium RIFCSPHIGHO2_12_FULL_48_16</name>
    <dbReference type="NCBI Taxonomy" id="1817838"/>
    <lineage>
        <taxon>Bacteria</taxon>
        <taxon>Candidatus Doudnaibacteriota</taxon>
    </lineage>
</organism>
<reference evidence="1 2" key="1">
    <citation type="journal article" date="2016" name="Nat. Commun.">
        <title>Thousands of microbial genomes shed light on interconnected biogeochemical processes in an aquifer system.</title>
        <authorList>
            <person name="Anantharaman K."/>
            <person name="Brown C.T."/>
            <person name="Hug L.A."/>
            <person name="Sharon I."/>
            <person name="Castelle C.J."/>
            <person name="Probst A.J."/>
            <person name="Thomas B.C."/>
            <person name="Singh A."/>
            <person name="Wilkins M.J."/>
            <person name="Karaoz U."/>
            <person name="Brodie E.L."/>
            <person name="Williams K.H."/>
            <person name="Hubbard S.S."/>
            <person name="Banfield J.F."/>
        </authorList>
    </citation>
    <scope>NUCLEOTIDE SEQUENCE [LARGE SCALE GENOMIC DNA]</scope>
</reference>
<proteinExistence type="predicted"/>
<dbReference type="AlphaFoldDB" id="A0A1F5PJV6"/>
<comment type="caution">
    <text evidence="1">The sequence shown here is derived from an EMBL/GenBank/DDBJ whole genome shotgun (WGS) entry which is preliminary data.</text>
</comment>
<sequence>MKEQDRGVRWFNTRFYPHYCTGRAARYEVAVLPRLRQEAVTLFTPWGPRYDYADRGTRIRPGDKELTALAFLAHIWNRFGRCMPYKSWRWLFLGADIYGSRINSLPAPAVDEYFASFREHLAGLIPQAEFRLWSEFDPAASVLRADIAANFQQYFPPWLEAKAATTARNMGLGADHRPYLIERLTEATLIEQQFSPIKVSAVARHKDDHVDGELPRLYLVPPELQRPWMG</sequence>
<gene>
    <name evidence="1" type="ORF">A3E29_03940</name>
</gene>
<dbReference type="Proteomes" id="UP000177682">
    <property type="component" value="Unassembled WGS sequence"/>
</dbReference>
<name>A0A1F5PJV6_9BACT</name>
<protein>
    <submittedName>
        <fullName evidence="1">Uncharacterized protein</fullName>
    </submittedName>
</protein>
<evidence type="ECO:0000313" key="2">
    <source>
        <dbReference type="Proteomes" id="UP000177682"/>
    </source>
</evidence>